<dbReference type="AlphaFoldDB" id="A0A699W680"/>
<proteinExistence type="predicted"/>
<name>A0A699W680_TANCI</name>
<protein>
    <submittedName>
        <fullName evidence="1">Uncharacterized protein</fullName>
    </submittedName>
</protein>
<evidence type="ECO:0000313" key="1">
    <source>
        <dbReference type="EMBL" id="GFD42807.1"/>
    </source>
</evidence>
<accession>A0A699W680</accession>
<comment type="caution">
    <text evidence="1">The sequence shown here is derived from an EMBL/GenBank/DDBJ whole genome shotgun (WGS) entry which is preliminary data.</text>
</comment>
<organism evidence="1">
    <name type="scientific">Tanacetum cinerariifolium</name>
    <name type="common">Dalmatian daisy</name>
    <name type="synonym">Chrysanthemum cinerariifolium</name>
    <dbReference type="NCBI Taxonomy" id="118510"/>
    <lineage>
        <taxon>Eukaryota</taxon>
        <taxon>Viridiplantae</taxon>
        <taxon>Streptophyta</taxon>
        <taxon>Embryophyta</taxon>
        <taxon>Tracheophyta</taxon>
        <taxon>Spermatophyta</taxon>
        <taxon>Magnoliopsida</taxon>
        <taxon>eudicotyledons</taxon>
        <taxon>Gunneridae</taxon>
        <taxon>Pentapetalae</taxon>
        <taxon>asterids</taxon>
        <taxon>campanulids</taxon>
        <taxon>Asterales</taxon>
        <taxon>Asteraceae</taxon>
        <taxon>Asteroideae</taxon>
        <taxon>Anthemideae</taxon>
        <taxon>Anthemidinae</taxon>
        <taxon>Tanacetum</taxon>
    </lineage>
</organism>
<sequence>MWLKLPMLLATMRSFMREMIRTQRDQISGRVVVIGISRPLSRIVTGVTVTITTVTDLTSMVAVTTTAAAIITTTLAVTAG</sequence>
<dbReference type="EMBL" id="BKCJ011583007">
    <property type="protein sequence ID" value="GFD42807.1"/>
    <property type="molecule type" value="Genomic_DNA"/>
</dbReference>
<gene>
    <name evidence="1" type="ORF">Tci_914776</name>
</gene>
<reference evidence="1" key="1">
    <citation type="journal article" date="2019" name="Sci. Rep.">
        <title>Draft genome of Tanacetum cinerariifolium, the natural source of mosquito coil.</title>
        <authorList>
            <person name="Yamashiro T."/>
            <person name="Shiraishi A."/>
            <person name="Satake H."/>
            <person name="Nakayama K."/>
        </authorList>
    </citation>
    <scope>NUCLEOTIDE SEQUENCE</scope>
</reference>